<comment type="similarity">
    <text evidence="2">Belongs to the SRY family.</text>
</comment>
<reference evidence="15 16" key="1">
    <citation type="submission" date="2016-03" db="EMBL/GenBank/DDBJ databases">
        <title>Cyphomyrmex costatus WGS genome.</title>
        <authorList>
            <person name="Nygaard S."/>
            <person name="Hu H."/>
            <person name="Boomsma J."/>
            <person name="Zhang G."/>
        </authorList>
    </citation>
    <scope>NUCLEOTIDE SEQUENCE [LARGE SCALE GENOMIC DNA]</scope>
    <source>
        <strain evidence="15">MS0001</strain>
        <tissue evidence="15">Whole body</tissue>
    </source>
</reference>
<dbReference type="InterPro" id="IPR009071">
    <property type="entry name" value="HMG_box_dom"/>
</dbReference>
<dbReference type="GO" id="GO:0007548">
    <property type="term" value="P:sex differentiation"/>
    <property type="evidence" value="ECO:0007669"/>
    <property type="project" value="UniProtKB-KW"/>
</dbReference>
<dbReference type="GO" id="GO:0000978">
    <property type="term" value="F:RNA polymerase II cis-regulatory region sequence-specific DNA binding"/>
    <property type="evidence" value="ECO:0007669"/>
    <property type="project" value="TreeGrafter"/>
</dbReference>
<evidence type="ECO:0000256" key="3">
    <source>
        <dbReference type="ARBA" id="ARBA00019052"/>
    </source>
</evidence>
<evidence type="ECO:0000259" key="14">
    <source>
        <dbReference type="PROSITE" id="PS50118"/>
    </source>
</evidence>
<evidence type="ECO:0000256" key="13">
    <source>
        <dbReference type="SAM" id="MobiDB-lite"/>
    </source>
</evidence>
<dbReference type="SUPFAM" id="SSF47095">
    <property type="entry name" value="HMG-box"/>
    <property type="match status" value="1"/>
</dbReference>
<feature type="region of interest" description="Disordered" evidence="13">
    <location>
        <begin position="839"/>
        <end position="858"/>
    </location>
</feature>
<dbReference type="PANTHER" id="PTHR10270">
    <property type="entry name" value="SOX TRANSCRIPTION FACTOR"/>
    <property type="match status" value="1"/>
</dbReference>
<feature type="compositionally biased region" description="Low complexity" evidence="13">
    <location>
        <begin position="335"/>
        <end position="345"/>
    </location>
</feature>
<dbReference type="Pfam" id="PF00505">
    <property type="entry name" value="HMG_box"/>
    <property type="match status" value="1"/>
</dbReference>
<comment type="function">
    <text evidence="11">Transcriptional regulator that controls a genetic switch in male development. It is necessary and sufficient for initiating male sex determination by directing the development of supporting cell precursors (pre-Sertoli cells) as Sertoli rather than granulosa cells. Involved in different aspects of gene regulation including promoter activation or repression. Binds to the DNA consensus sequence 5'-[AT]AACAA[AT]-3'. SRY HMG box recognizes DNA by partial intercalation in the minor groove and promotes DNA bending. Also involved in pre-mRNA splicing. In male adult brain involved in the maintenance of motor functions of dopaminergic neurons.</text>
</comment>
<gene>
    <name evidence="15" type="ORF">ALC62_00327</name>
</gene>
<comment type="subcellular location">
    <subcellularLocation>
        <location evidence="1">Nucleus speckle</location>
    </subcellularLocation>
</comment>
<evidence type="ECO:0000256" key="7">
    <source>
        <dbReference type="ARBA" id="ARBA00023125"/>
    </source>
</evidence>
<feature type="compositionally biased region" description="Basic and acidic residues" evidence="13">
    <location>
        <begin position="75"/>
        <end position="84"/>
    </location>
</feature>
<dbReference type="STRING" id="456900.A0A195D707"/>
<feature type="compositionally biased region" description="Basic and acidic residues" evidence="13">
    <location>
        <begin position="560"/>
        <end position="579"/>
    </location>
</feature>
<feature type="region of interest" description="Disordered" evidence="13">
    <location>
        <begin position="394"/>
        <end position="419"/>
    </location>
</feature>
<evidence type="ECO:0000256" key="2">
    <source>
        <dbReference type="ARBA" id="ARBA00005998"/>
    </source>
</evidence>
<feature type="compositionally biased region" description="Basic and acidic residues" evidence="13">
    <location>
        <begin position="840"/>
        <end position="858"/>
    </location>
</feature>
<dbReference type="Gene3D" id="1.10.30.10">
    <property type="entry name" value="High mobility group box domain"/>
    <property type="match status" value="1"/>
</dbReference>
<evidence type="ECO:0000256" key="1">
    <source>
        <dbReference type="ARBA" id="ARBA00004324"/>
    </source>
</evidence>
<keyword evidence="6" id="KW-0726">Sexual differentiation</keyword>
<evidence type="ECO:0000256" key="5">
    <source>
        <dbReference type="ARBA" id="ARBA00022860"/>
    </source>
</evidence>
<evidence type="ECO:0000256" key="12">
    <source>
        <dbReference type="PROSITE-ProRule" id="PRU00267"/>
    </source>
</evidence>
<evidence type="ECO:0000256" key="10">
    <source>
        <dbReference type="ARBA" id="ARBA00032498"/>
    </source>
</evidence>
<feature type="region of interest" description="Disordered" evidence="13">
    <location>
        <begin position="332"/>
        <end position="375"/>
    </location>
</feature>
<feature type="domain" description="HMG box" evidence="14">
    <location>
        <begin position="142"/>
        <end position="217"/>
    </location>
</feature>
<evidence type="ECO:0000256" key="6">
    <source>
        <dbReference type="ARBA" id="ARBA00022928"/>
    </source>
</evidence>
<dbReference type="CDD" id="cd01389">
    <property type="entry name" value="HMG-box_ROX1-like"/>
    <property type="match status" value="1"/>
</dbReference>
<keyword evidence="4" id="KW-0221">Differentiation</keyword>
<keyword evidence="9" id="KW-0804">Transcription</keyword>
<proteinExistence type="inferred from homology"/>
<evidence type="ECO:0000256" key="8">
    <source>
        <dbReference type="ARBA" id="ARBA00023159"/>
    </source>
</evidence>
<feature type="compositionally biased region" description="Basic and acidic residues" evidence="13">
    <location>
        <begin position="346"/>
        <end position="355"/>
    </location>
</feature>
<keyword evidence="8" id="KW-0010">Activator</keyword>
<feature type="region of interest" description="Disordered" evidence="13">
    <location>
        <begin position="522"/>
        <end position="541"/>
    </location>
</feature>
<evidence type="ECO:0000256" key="4">
    <source>
        <dbReference type="ARBA" id="ARBA00022782"/>
    </source>
</evidence>
<dbReference type="AlphaFoldDB" id="A0A195D707"/>
<dbReference type="PANTHER" id="PTHR10270:SF161">
    <property type="entry name" value="SEX-DETERMINING REGION Y PROTEIN"/>
    <property type="match status" value="1"/>
</dbReference>
<keyword evidence="12" id="KW-0539">Nucleus</keyword>
<name>A0A195D707_9HYME</name>
<feature type="compositionally biased region" description="Acidic residues" evidence="13">
    <location>
        <begin position="64"/>
        <end position="74"/>
    </location>
</feature>
<sequence length="858" mass="96076">EICEDKECIRNSIDRGKVIVVVSPTETKPLASNEHLKNKKINNNMSFLDVISSMHSLEEKNFDNDDDDVDDDDKENVKIKRISSESKQSCGSREVDKIFPRQQQRTQANRSPKRKSTSIQTLLCIDNNKFVDATAVGVKRKIPRPANAFMLFANEWRRKLAAENPRESNKDIIISFYYAFFRLGIFWKNMSKDVKEKYFALAREVDREHKRKYPDYVYNPKEARLRKAMREQTRELSRRSILQSAIATANARTAAIGGANSVVPASMAGDFLNQHHRFECASIPMGPNVSPHQAAEPWFQAAHRLKPAHSPRIGDWYGNICGDPIERLQAMGAMQQHQQRQQQQRNLEKPIKDQRNQTSECATAAFSSNGYSPDITAAERDIRRPESAEYADFVDGQKWHPYQNSASPHPLPRTPHSSPQMGSILHPDVQNTNAHGHGPWGQFCHGILPPRNATIRGPRHAVFLRDRTPTRHCAFLEDASQMNYSPNKLNIDSIRASYPPSEHQMPRLLGSAVDSVIDSTTTTTTTTMNRREEDGRTRWEPNNTRMSLNELVPTSTEGAISREKEQESRHSSERFELKKKPVSKQPLPGFHQAFGSTEIGKFSRSEFFVNMVGESGSGSGVTSDDGDGIDGGDDGEVTTTAATAAAAAAAIATTTTTGSCRIFDTEDSQTAFAVGDDTVGTPSSIGSTYCGQPATPRWHSPHLIPEAYLTTPLLFPFPSKSYGILGANTIHGFTEDGRLVSHILPNEYCWFTQTGHAIARIPDGLVTCAALVDYSNQTKWIQQKATIPHPTEFPMLLGNHIGYERIISDRARRNYAIISTDETRDINIQRECEIVNSKSNQDKNSLDLDTYKSNEKKN</sequence>
<feature type="region of interest" description="Disordered" evidence="13">
    <location>
        <begin position="60"/>
        <end position="117"/>
    </location>
</feature>
<evidence type="ECO:0000256" key="11">
    <source>
        <dbReference type="ARBA" id="ARBA00045821"/>
    </source>
</evidence>
<feature type="compositionally biased region" description="Polar residues" evidence="13">
    <location>
        <begin position="101"/>
        <end position="110"/>
    </location>
</feature>
<feature type="compositionally biased region" description="Basic and acidic residues" evidence="13">
    <location>
        <begin position="529"/>
        <end position="539"/>
    </location>
</feature>
<evidence type="ECO:0000313" key="15">
    <source>
        <dbReference type="EMBL" id="KYN08656.1"/>
    </source>
</evidence>
<feature type="non-terminal residue" evidence="15">
    <location>
        <position position="1"/>
    </location>
</feature>
<dbReference type="InterPro" id="IPR050140">
    <property type="entry name" value="SRY-related_HMG-box_TF-like"/>
</dbReference>
<evidence type="ECO:0000256" key="9">
    <source>
        <dbReference type="ARBA" id="ARBA00023163"/>
    </source>
</evidence>
<dbReference type="InterPro" id="IPR036910">
    <property type="entry name" value="HMG_box_dom_sf"/>
</dbReference>
<keyword evidence="7 12" id="KW-0238">DNA-binding</keyword>
<accession>A0A195D707</accession>
<dbReference type="Proteomes" id="UP000078542">
    <property type="component" value="Unassembled WGS sequence"/>
</dbReference>
<keyword evidence="5" id="KW-0112">Calmodulin-binding</keyword>
<dbReference type="GO" id="GO:0001228">
    <property type="term" value="F:DNA-binding transcription activator activity, RNA polymerase II-specific"/>
    <property type="evidence" value="ECO:0007669"/>
    <property type="project" value="TreeGrafter"/>
</dbReference>
<organism evidence="15 16">
    <name type="scientific">Cyphomyrmex costatus</name>
    <dbReference type="NCBI Taxonomy" id="456900"/>
    <lineage>
        <taxon>Eukaryota</taxon>
        <taxon>Metazoa</taxon>
        <taxon>Ecdysozoa</taxon>
        <taxon>Arthropoda</taxon>
        <taxon>Hexapoda</taxon>
        <taxon>Insecta</taxon>
        <taxon>Pterygota</taxon>
        <taxon>Neoptera</taxon>
        <taxon>Endopterygota</taxon>
        <taxon>Hymenoptera</taxon>
        <taxon>Apocrita</taxon>
        <taxon>Aculeata</taxon>
        <taxon>Formicoidea</taxon>
        <taxon>Formicidae</taxon>
        <taxon>Myrmicinae</taxon>
        <taxon>Cyphomyrmex</taxon>
    </lineage>
</organism>
<evidence type="ECO:0000313" key="16">
    <source>
        <dbReference type="Proteomes" id="UP000078542"/>
    </source>
</evidence>
<feature type="DNA-binding region" description="HMG box" evidence="12">
    <location>
        <begin position="142"/>
        <end position="217"/>
    </location>
</feature>
<dbReference type="GO" id="GO:0005516">
    <property type="term" value="F:calmodulin binding"/>
    <property type="evidence" value="ECO:0007669"/>
    <property type="project" value="UniProtKB-KW"/>
</dbReference>
<keyword evidence="16" id="KW-1185">Reference proteome</keyword>
<dbReference type="PROSITE" id="PS50118">
    <property type="entry name" value="HMG_BOX_2"/>
    <property type="match status" value="1"/>
</dbReference>
<dbReference type="GO" id="GO:0030154">
    <property type="term" value="P:cell differentiation"/>
    <property type="evidence" value="ECO:0007669"/>
    <property type="project" value="UniProtKB-KW"/>
</dbReference>
<protein>
    <recommendedName>
        <fullName evidence="3">Sex-determining region Y protein</fullName>
    </recommendedName>
    <alternativeName>
        <fullName evidence="10">Testis-determining factor</fullName>
    </alternativeName>
</protein>
<feature type="compositionally biased region" description="Polar residues" evidence="13">
    <location>
        <begin position="356"/>
        <end position="371"/>
    </location>
</feature>
<feature type="region of interest" description="Disordered" evidence="13">
    <location>
        <begin position="554"/>
        <end position="591"/>
    </location>
</feature>
<dbReference type="GO" id="GO:0016607">
    <property type="term" value="C:nuclear speck"/>
    <property type="evidence" value="ECO:0007669"/>
    <property type="project" value="UniProtKB-SubCell"/>
</dbReference>
<dbReference type="EMBL" id="KQ976750">
    <property type="protein sequence ID" value="KYN08656.1"/>
    <property type="molecule type" value="Genomic_DNA"/>
</dbReference>
<dbReference type="SMART" id="SM00398">
    <property type="entry name" value="HMG"/>
    <property type="match status" value="1"/>
</dbReference>